<dbReference type="PANTHER" id="PTHR30383:SF5">
    <property type="entry name" value="SGNH HYDROLASE-TYPE ESTERASE DOMAIN-CONTAINING PROTEIN"/>
    <property type="match status" value="1"/>
</dbReference>
<dbReference type="AlphaFoldDB" id="A0A444JE61"/>
<keyword evidence="1" id="KW-0812">Transmembrane</keyword>
<dbReference type="Gene3D" id="3.40.50.1110">
    <property type="entry name" value="SGNH hydrolase"/>
    <property type="match status" value="1"/>
</dbReference>
<dbReference type="SUPFAM" id="SSF52266">
    <property type="entry name" value="SGNH hydrolase"/>
    <property type="match status" value="1"/>
</dbReference>
<sequence>MTGKMTILFLMGLLAVSLLFNYVLYKQGKQFYLQLNADRLDPVGLSVYPATSPNHQKEKSKAKRIVFLGDSRIADWTQPEITGYEIFNRGIGGQTSAQTLMRYDAHVMPLAPDIILIQAGVNDLKTIALFPEQRDRILSDVQKNLHEITRKAVDQGATVILTTIFPVGKVPLERRPFWSEDVESALIEANAFIFSLQDEHVVIFDAYSILVSKNGKIQPQYSRDLLHLNKQGYAVLNRELEQFFARLPLS</sequence>
<protein>
    <submittedName>
        <fullName evidence="3">Lysophospholipase L1</fullName>
    </submittedName>
</protein>
<reference evidence="3 4" key="1">
    <citation type="submission" date="2017-01" db="EMBL/GenBank/DDBJ databases">
        <title>The cable genome- insights into the physiology and evolution of filamentous bacteria capable of sulfide oxidation via long distance electron transfer.</title>
        <authorList>
            <person name="Schreiber L."/>
            <person name="Bjerg J.T."/>
            <person name="Boggild A."/>
            <person name="Van De Vossenberg J."/>
            <person name="Meysman F."/>
            <person name="Nielsen L.P."/>
            <person name="Schramm A."/>
            <person name="Kjeldsen K.U."/>
        </authorList>
    </citation>
    <scope>NUCLEOTIDE SEQUENCE [LARGE SCALE GENOMIC DNA]</scope>
    <source>
        <strain evidence="3">A5</strain>
    </source>
</reference>
<keyword evidence="4" id="KW-1185">Reference proteome</keyword>
<dbReference type="Pfam" id="PF13472">
    <property type="entry name" value="Lipase_GDSL_2"/>
    <property type="match status" value="1"/>
</dbReference>
<evidence type="ECO:0000256" key="1">
    <source>
        <dbReference type="SAM" id="Phobius"/>
    </source>
</evidence>
<keyword evidence="1" id="KW-1133">Transmembrane helix</keyword>
<name>A0A444JE61_9BACT</name>
<evidence type="ECO:0000313" key="4">
    <source>
        <dbReference type="Proteomes" id="UP000288892"/>
    </source>
</evidence>
<gene>
    <name evidence="3" type="ORF">VU01_11481</name>
</gene>
<comment type="caution">
    <text evidence="3">The sequence shown here is derived from an EMBL/GenBank/DDBJ whole genome shotgun (WGS) entry which is preliminary data.</text>
</comment>
<evidence type="ECO:0000259" key="2">
    <source>
        <dbReference type="Pfam" id="PF13472"/>
    </source>
</evidence>
<dbReference type="EMBL" id="MTKS01000148">
    <property type="protein sequence ID" value="RWX51376.1"/>
    <property type="molecule type" value="Genomic_DNA"/>
</dbReference>
<proteinExistence type="predicted"/>
<feature type="transmembrane region" description="Helical" evidence="1">
    <location>
        <begin position="6"/>
        <end position="25"/>
    </location>
</feature>
<feature type="non-terminal residue" evidence="3">
    <location>
        <position position="250"/>
    </location>
</feature>
<dbReference type="PANTHER" id="PTHR30383">
    <property type="entry name" value="THIOESTERASE 1/PROTEASE 1/LYSOPHOSPHOLIPASE L1"/>
    <property type="match status" value="1"/>
</dbReference>
<keyword evidence="1" id="KW-0472">Membrane</keyword>
<dbReference type="Proteomes" id="UP000288892">
    <property type="component" value="Unassembled WGS sequence"/>
</dbReference>
<feature type="domain" description="SGNH hydrolase-type esterase" evidence="2">
    <location>
        <begin position="78"/>
        <end position="235"/>
    </location>
</feature>
<dbReference type="InterPro" id="IPR036514">
    <property type="entry name" value="SGNH_hydro_sf"/>
</dbReference>
<organism evidence="3 4">
    <name type="scientific">Candidatus Electrothrix marina</name>
    <dbReference type="NCBI Taxonomy" id="1859130"/>
    <lineage>
        <taxon>Bacteria</taxon>
        <taxon>Pseudomonadati</taxon>
        <taxon>Thermodesulfobacteriota</taxon>
        <taxon>Desulfobulbia</taxon>
        <taxon>Desulfobulbales</taxon>
        <taxon>Desulfobulbaceae</taxon>
        <taxon>Candidatus Electrothrix</taxon>
    </lineage>
</organism>
<evidence type="ECO:0000313" key="3">
    <source>
        <dbReference type="EMBL" id="RWX51376.1"/>
    </source>
</evidence>
<dbReference type="GO" id="GO:0004622">
    <property type="term" value="F:phosphatidylcholine lysophospholipase activity"/>
    <property type="evidence" value="ECO:0007669"/>
    <property type="project" value="TreeGrafter"/>
</dbReference>
<dbReference type="InterPro" id="IPR051532">
    <property type="entry name" value="Ester_Hydrolysis_Enzymes"/>
</dbReference>
<dbReference type="InterPro" id="IPR013830">
    <property type="entry name" value="SGNH_hydro"/>
</dbReference>
<accession>A0A444JE61</accession>